<protein>
    <recommendedName>
        <fullName evidence="3">Nucleolus and neural progenitor protein-like N-terminal domain-containing protein</fullName>
    </recommendedName>
</protein>
<reference evidence="1 2" key="1">
    <citation type="submission" date="2017-09" db="EMBL/GenBank/DDBJ databases">
        <title>WGS assembly of Aquilegia coerulea Goldsmith.</title>
        <authorList>
            <person name="Hodges S."/>
            <person name="Kramer E."/>
            <person name="Nordborg M."/>
            <person name="Tomkins J."/>
            <person name="Borevitz J."/>
            <person name="Derieg N."/>
            <person name="Yan J."/>
            <person name="Mihaltcheva S."/>
            <person name="Hayes R.D."/>
            <person name="Rokhsar D."/>
        </authorList>
    </citation>
    <scope>NUCLEOTIDE SEQUENCE [LARGE SCALE GENOMIC DNA]</scope>
    <source>
        <strain evidence="2">cv. Goldsmith</strain>
    </source>
</reference>
<dbReference type="Proteomes" id="UP000230069">
    <property type="component" value="Unassembled WGS sequence"/>
</dbReference>
<gene>
    <name evidence="1" type="ORF">AQUCO_02000362v1</name>
</gene>
<dbReference type="PANTHER" id="PTHR34786">
    <property type="entry name" value="OS09G0504900 PROTEIN"/>
    <property type="match status" value="1"/>
</dbReference>
<dbReference type="STRING" id="218851.A0A2G5DH64"/>
<proteinExistence type="predicted"/>
<dbReference type="AlphaFoldDB" id="A0A2G5DH64"/>
<name>A0A2G5DH64_AQUCA</name>
<dbReference type="PANTHER" id="PTHR34786:SF1">
    <property type="entry name" value="OS09G0504900 PROTEIN"/>
    <property type="match status" value="1"/>
</dbReference>
<dbReference type="FunCoup" id="A0A2G5DH64">
    <property type="interactions" value="434"/>
</dbReference>
<organism evidence="1 2">
    <name type="scientific">Aquilegia coerulea</name>
    <name type="common">Rocky mountain columbine</name>
    <dbReference type="NCBI Taxonomy" id="218851"/>
    <lineage>
        <taxon>Eukaryota</taxon>
        <taxon>Viridiplantae</taxon>
        <taxon>Streptophyta</taxon>
        <taxon>Embryophyta</taxon>
        <taxon>Tracheophyta</taxon>
        <taxon>Spermatophyta</taxon>
        <taxon>Magnoliopsida</taxon>
        <taxon>Ranunculales</taxon>
        <taxon>Ranunculaceae</taxon>
        <taxon>Thalictroideae</taxon>
        <taxon>Aquilegia</taxon>
    </lineage>
</organism>
<evidence type="ECO:0000313" key="2">
    <source>
        <dbReference type="Proteomes" id="UP000230069"/>
    </source>
</evidence>
<evidence type="ECO:0008006" key="3">
    <source>
        <dbReference type="Google" id="ProtNLM"/>
    </source>
</evidence>
<evidence type="ECO:0000313" key="1">
    <source>
        <dbReference type="EMBL" id="PIA42859.1"/>
    </source>
</evidence>
<accession>A0A2G5DH64</accession>
<dbReference type="OrthoDB" id="114080at2759"/>
<sequence>METREMDDGDGIIYFFYTNYQTTQHAIMPIAKTPSQQKQDKVEVVKCSSSSDGQERIRSSYVLIYYVELLMRQESEDLEKRIRSLLAQIQYESAILDKIAYKGKNQHRRAFYFQYLLKVRRDTRLLLSANLEEIFNYFIKAVGNKKPSCRIKKRKLMSQKHHFRMRLLGVARLLSQKFVTWKGRVKFDNQVHERYRMGPNTWYLQLETQKPTREKKFELFAVLARKFFMAFSVVNLALLASLRVLILLDVVLVFNMLSSSSQDDQSAILTFEGVEIFREYHPSDNDVIALECLWEAEKFVLHEKTQKSETSNQVKHVRGGIKTPLKPSSVKYQAIEAFLGEFIPCLNYNMKMTSSRVPQTAVKHIQGSKSKSDKKVVAI</sequence>
<dbReference type="InParanoid" id="A0A2G5DH64"/>
<keyword evidence="2" id="KW-1185">Reference proteome</keyword>
<dbReference type="EMBL" id="KZ305037">
    <property type="protein sequence ID" value="PIA42859.1"/>
    <property type="molecule type" value="Genomic_DNA"/>
</dbReference>